<proteinExistence type="predicted"/>
<dbReference type="GO" id="GO:0000160">
    <property type="term" value="P:phosphorelay signal transduction system"/>
    <property type="evidence" value="ECO:0007669"/>
    <property type="project" value="UniProtKB-KW"/>
</dbReference>
<accession>A0A927NC84</accession>
<dbReference type="RefSeq" id="WP_192755838.1">
    <property type="nucleotide sequence ID" value="NZ_BAABJL010000084.1"/>
</dbReference>
<name>A0A927NC84_9ACTN</name>
<evidence type="ECO:0000256" key="1">
    <source>
        <dbReference type="ARBA" id="ARBA00022679"/>
    </source>
</evidence>
<dbReference type="GO" id="GO:0016301">
    <property type="term" value="F:kinase activity"/>
    <property type="evidence" value="ECO:0007669"/>
    <property type="project" value="UniProtKB-KW"/>
</dbReference>
<dbReference type="SMART" id="SM00065">
    <property type="entry name" value="GAF"/>
    <property type="match status" value="1"/>
</dbReference>
<dbReference type="PANTHER" id="PTHR24421">
    <property type="entry name" value="NITRATE/NITRITE SENSOR PROTEIN NARX-RELATED"/>
    <property type="match status" value="1"/>
</dbReference>
<evidence type="ECO:0000259" key="4">
    <source>
        <dbReference type="SMART" id="SM00065"/>
    </source>
</evidence>
<evidence type="ECO:0000313" key="6">
    <source>
        <dbReference type="Proteomes" id="UP000638648"/>
    </source>
</evidence>
<dbReference type="Gene3D" id="3.30.565.10">
    <property type="entry name" value="Histidine kinase-like ATPase, C-terminal domain"/>
    <property type="match status" value="1"/>
</dbReference>
<evidence type="ECO:0000313" key="5">
    <source>
        <dbReference type="EMBL" id="MBE1612867.1"/>
    </source>
</evidence>
<evidence type="ECO:0000256" key="3">
    <source>
        <dbReference type="ARBA" id="ARBA00023012"/>
    </source>
</evidence>
<dbReference type="Gene3D" id="3.30.450.40">
    <property type="match status" value="1"/>
</dbReference>
<dbReference type="PANTHER" id="PTHR24421:SF56">
    <property type="entry name" value="OXYGEN SENSOR HISTIDINE KINASE RESPONSE REGULATOR DOST"/>
    <property type="match status" value="1"/>
</dbReference>
<keyword evidence="1" id="KW-0808">Transferase</keyword>
<dbReference type="InterPro" id="IPR050482">
    <property type="entry name" value="Sensor_HK_TwoCompSys"/>
</dbReference>
<dbReference type="InterPro" id="IPR036890">
    <property type="entry name" value="HATPase_C_sf"/>
</dbReference>
<dbReference type="Proteomes" id="UP000638648">
    <property type="component" value="Unassembled WGS sequence"/>
</dbReference>
<dbReference type="EMBL" id="JADBEM010000001">
    <property type="protein sequence ID" value="MBE1612867.1"/>
    <property type="molecule type" value="Genomic_DNA"/>
</dbReference>
<reference evidence="5" key="1">
    <citation type="submission" date="2020-10" db="EMBL/GenBank/DDBJ databases">
        <title>Sequencing the genomes of 1000 actinobacteria strains.</title>
        <authorList>
            <person name="Klenk H.-P."/>
        </authorList>
    </citation>
    <scope>NUCLEOTIDE SEQUENCE</scope>
    <source>
        <strain evidence="5">DSM 45354</strain>
    </source>
</reference>
<dbReference type="InterPro" id="IPR029016">
    <property type="entry name" value="GAF-like_dom_sf"/>
</dbReference>
<keyword evidence="2 5" id="KW-0418">Kinase</keyword>
<dbReference type="Pfam" id="PF13185">
    <property type="entry name" value="GAF_2"/>
    <property type="match status" value="1"/>
</dbReference>
<organism evidence="5 6">
    <name type="scientific">Actinopolymorpha pittospori</name>
    <dbReference type="NCBI Taxonomy" id="648752"/>
    <lineage>
        <taxon>Bacteria</taxon>
        <taxon>Bacillati</taxon>
        <taxon>Actinomycetota</taxon>
        <taxon>Actinomycetes</taxon>
        <taxon>Propionibacteriales</taxon>
        <taxon>Actinopolymorphaceae</taxon>
        <taxon>Actinopolymorpha</taxon>
    </lineage>
</organism>
<comment type="caution">
    <text evidence="5">The sequence shown here is derived from an EMBL/GenBank/DDBJ whole genome shotgun (WGS) entry which is preliminary data.</text>
</comment>
<dbReference type="AlphaFoldDB" id="A0A927NC84"/>
<keyword evidence="3" id="KW-0902">Two-component regulatory system</keyword>
<dbReference type="SUPFAM" id="SSF55874">
    <property type="entry name" value="ATPase domain of HSP90 chaperone/DNA topoisomerase II/histidine kinase"/>
    <property type="match status" value="1"/>
</dbReference>
<dbReference type="SUPFAM" id="SSF55781">
    <property type="entry name" value="GAF domain-like"/>
    <property type="match status" value="1"/>
</dbReference>
<sequence length="375" mass="40038">MDISRLLLSDTDTQRSDALRMVAKRLVDVSGADYVAIGLSNPAYPEGTGFFEAIAGTLGVDHVSGRLSPKQGLTAKVVATGVPVVSRNITEEEGYNPPPEVAEAMSVLGLGMYLPLRAAGRVLGVLVVGWRRGSPHEDVAANEVPMMEMFAGQAALTIQQVQARLMVVEDRDRIAKELSTTVIDRLFAIGTHLHGIAGLVQPHEAQHLMGHAIDGLDDATQQIRSAIFALHPDTSGQQQSASDKVLDELDVAAATFGFTPRFVVEGAVDRNLGPLPQQELVRAVREALSHAASHRNVTKAEVIVRVTDDRIALTVRDDGEVDERQPIEGALAQLRSRARRLGGECSVRSGGSSGTVMFWELPLSGGSRGSGRPIG</sequence>
<feature type="domain" description="GAF" evidence="4">
    <location>
        <begin position="14"/>
        <end position="168"/>
    </location>
</feature>
<evidence type="ECO:0000256" key="2">
    <source>
        <dbReference type="ARBA" id="ARBA00022777"/>
    </source>
</evidence>
<dbReference type="InterPro" id="IPR003018">
    <property type="entry name" value="GAF"/>
</dbReference>
<keyword evidence="6" id="KW-1185">Reference proteome</keyword>
<protein>
    <submittedName>
        <fullName evidence="5">Signal transduction histidine kinase</fullName>
    </submittedName>
</protein>
<gene>
    <name evidence="5" type="ORF">HEB94_009715</name>
</gene>